<dbReference type="RefSeq" id="WP_265768132.1">
    <property type="nucleotide sequence ID" value="NZ_JAGGJA010000031.1"/>
</dbReference>
<dbReference type="Pfam" id="PF01541">
    <property type="entry name" value="GIY-YIG"/>
    <property type="match status" value="1"/>
</dbReference>
<evidence type="ECO:0000313" key="3">
    <source>
        <dbReference type="Proteomes" id="UP001207918"/>
    </source>
</evidence>
<name>A0ABT3PTR4_9BACT</name>
<gene>
    <name evidence="2" type="ORF">J6I44_20555</name>
</gene>
<dbReference type="EMBL" id="JAGGJA010000031">
    <property type="protein sequence ID" value="MCW9709261.1"/>
    <property type="molecule type" value="Genomic_DNA"/>
</dbReference>
<keyword evidence="3" id="KW-1185">Reference proteome</keyword>
<reference evidence="2 3" key="1">
    <citation type="submission" date="2021-03" db="EMBL/GenBank/DDBJ databases">
        <title>Aliifodinibius sp. nov., a new bacterium isolated from saline soil.</title>
        <authorList>
            <person name="Galisteo C."/>
            <person name="De La Haba R."/>
            <person name="Sanchez-Porro C."/>
            <person name="Ventosa A."/>
        </authorList>
    </citation>
    <scope>NUCLEOTIDE SEQUENCE [LARGE SCALE GENOMIC DNA]</scope>
    <source>
        <strain evidence="2 3">1BSP15-2V2</strain>
    </source>
</reference>
<dbReference type="InterPro" id="IPR000305">
    <property type="entry name" value="GIY-YIG_endonuc"/>
</dbReference>
<evidence type="ECO:0000259" key="1">
    <source>
        <dbReference type="Pfam" id="PF01541"/>
    </source>
</evidence>
<feature type="domain" description="GIY-YIG" evidence="1">
    <location>
        <begin position="20"/>
        <end position="95"/>
    </location>
</feature>
<comment type="caution">
    <text evidence="2">The sequence shown here is derived from an EMBL/GenBank/DDBJ whole genome shotgun (WGS) entry which is preliminary data.</text>
</comment>
<proteinExistence type="predicted"/>
<accession>A0ABT3PTR4</accession>
<organism evidence="2 3">
    <name type="scientific">Fodinibius salsisoli</name>
    <dbReference type="NCBI Taxonomy" id="2820877"/>
    <lineage>
        <taxon>Bacteria</taxon>
        <taxon>Pseudomonadati</taxon>
        <taxon>Balneolota</taxon>
        <taxon>Balneolia</taxon>
        <taxon>Balneolales</taxon>
        <taxon>Balneolaceae</taxon>
        <taxon>Fodinibius</taxon>
    </lineage>
</organism>
<dbReference type="Proteomes" id="UP001207918">
    <property type="component" value="Unassembled WGS sequence"/>
</dbReference>
<sequence>MSDIDLDLIQKILSEDKREYSVYALINYTKKEIYFGISKQLNIRYFQHMFNTVDSTSHWNFGNDDTERQVIRENLTKKEASDLAHKLEKTTFNGFEDFKIIQTGGA</sequence>
<protein>
    <submittedName>
        <fullName evidence="2">GIY-YIG nuclease family protein</fullName>
    </submittedName>
</protein>
<evidence type="ECO:0000313" key="2">
    <source>
        <dbReference type="EMBL" id="MCW9709261.1"/>
    </source>
</evidence>